<evidence type="ECO:0000313" key="1">
    <source>
        <dbReference type="EMBL" id="DAD29615.1"/>
    </source>
</evidence>
<dbReference type="EMBL" id="DUZY01000002">
    <property type="protein sequence ID" value="DAD29615.1"/>
    <property type="molecule type" value="Genomic_DNA"/>
</dbReference>
<keyword evidence="2" id="KW-1185">Reference proteome</keyword>
<sequence>MYPNVITKEKIQKKRNKKTKKQNFYCYNANLVYMRLSVLQNYTTPEFRIKKNAEPQWVAWKNLQL</sequence>
<comment type="caution">
    <text evidence="1">The sequence shown here is derived from an EMBL/GenBank/DDBJ whole genome shotgun (WGS) entry which is preliminary data.</text>
</comment>
<accession>A0A822YF88</accession>
<organism evidence="1 2">
    <name type="scientific">Nelumbo nucifera</name>
    <name type="common">Sacred lotus</name>
    <dbReference type="NCBI Taxonomy" id="4432"/>
    <lineage>
        <taxon>Eukaryota</taxon>
        <taxon>Viridiplantae</taxon>
        <taxon>Streptophyta</taxon>
        <taxon>Embryophyta</taxon>
        <taxon>Tracheophyta</taxon>
        <taxon>Spermatophyta</taxon>
        <taxon>Magnoliopsida</taxon>
        <taxon>Proteales</taxon>
        <taxon>Nelumbonaceae</taxon>
        <taxon>Nelumbo</taxon>
    </lineage>
</organism>
<reference evidence="1 2" key="1">
    <citation type="journal article" date="2020" name="Mol. Biol. Evol.">
        <title>Distinct Expression and Methylation Patterns for Genes with Different Fates following a Single Whole-Genome Duplication in Flowering Plants.</title>
        <authorList>
            <person name="Shi T."/>
            <person name="Rahmani R.S."/>
            <person name="Gugger P.F."/>
            <person name="Wang M."/>
            <person name="Li H."/>
            <person name="Zhang Y."/>
            <person name="Li Z."/>
            <person name="Wang Q."/>
            <person name="Van de Peer Y."/>
            <person name="Marchal K."/>
            <person name="Chen J."/>
        </authorList>
    </citation>
    <scope>NUCLEOTIDE SEQUENCE [LARGE SCALE GENOMIC DNA]</scope>
    <source>
        <tissue evidence="1">Leaf</tissue>
    </source>
</reference>
<name>A0A822YF88_NELNU</name>
<gene>
    <name evidence="1" type="ORF">HUJ06_031084</name>
</gene>
<dbReference type="AlphaFoldDB" id="A0A822YF88"/>
<protein>
    <submittedName>
        <fullName evidence="1">Uncharacterized protein</fullName>
    </submittedName>
</protein>
<proteinExistence type="predicted"/>
<evidence type="ECO:0000313" key="2">
    <source>
        <dbReference type="Proteomes" id="UP000607653"/>
    </source>
</evidence>
<dbReference type="Proteomes" id="UP000607653">
    <property type="component" value="Unassembled WGS sequence"/>
</dbReference>